<reference evidence="6" key="1">
    <citation type="submission" date="2016-10" db="EMBL/GenBank/DDBJ databases">
        <authorList>
            <person name="Varghese N."/>
            <person name="Submissions S."/>
        </authorList>
    </citation>
    <scope>NUCLEOTIDE SEQUENCE [LARGE SCALE GENOMIC DNA]</scope>
    <source>
        <strain evidence="6">CGMCC 4.7038</strain>
    </source>
</reference>
<keyword evidence="6" id="KW-1185">Reference proteome</keyword>
<evidence type="ECO:0000256" key="2">
    <source>
        <dbReference type="PIRSR" id="PIRSR016521-1"/>
    </source>
</evidence>
<dbReference type="PIRSF" id="PIRSF016521">
    <property type="entry name" value="Acyl-CoA_hydro"/>
    <property type="match status" value="1"/>
</dbReference>
<feature type="active site" description="Charge relay system" evidence="2">
    <location>
        <position position="324"/>
    </location>
</feature>
<dbReference type="AlphaFoldDB" id="A0A1H7CEU0"/>
<dbReference type="InterPro" id="IPR006862">
    <property type="entry name" value="Thio_Ohase/aa_AcTrfase"/>
</dbReference>
<evidence type="ECO:0000259" key="3">
    <source>
        <dbReference type="Pfam" id="PF04775"/>
    </source>
</evidence>
<dbReference type="InterPro" id="IPR016662">
    <property type="entry name" value="Acyl-CoA_thioEstase_long-chain"/>
</dbReference>
<dbReference type="Pfam" id="PF04775">
    <property type="entry name" value="Bile_Hydr_Trans"/>
    <property type="match status" value="1"/>
</dbReference>
<evidence type="ECO:0000313" key="5">
    <source>
        <dbReference type="EMBL" id="SEJ87986.1"/>
    </source>
</evidence>
<keyword evidence="5" id="KW-0378">Hydrolase</keyword>
<dbReference type="Proteomes" id="UP000198707">
    <property type="component" value="Unassembled WGS sequence"/>
</dbReference>
<feature type="active site" description="Charge relay system" evidence="2">
    <location>
        <position position="355"/>
    </location>
</feature>
<evidence type="ECO:0000259" key="4">
    <source>
        <dbReference type="Pfam" id="PF08840"/>
    </source>
</evidence>
<protein>
    <submittedName>
        <fullName evidence="5">BAAT / Acyl-CoA thioester hydrolase C terminal</fullName>
    </submittedName>
</protein>
<evidence type="ECO:0000256" key="1">
    <source>
        <dbReference type="ARBA" id="ARBA00006538"/>
    </source>
</evidence>
<feature type="domain" description="BAAT/Acyl-CoA thioester hydrolase C-terminal" evidence="4">
    <location>
        <begin position="306"/>
        <end position="401"/>
    </location>
</feature>
<dbReference type="InterPro" id="IPR029058">
    <property type="entry name" value="AB_hydrolase_fold"/>
</dbReference>
<dbReference type="InterPro" id="IPR042490">
    <property type="entry name" value="Thio_Ohase/BAAT_N"/>
</dbReference>
<dbReference type="GO" id="GO:0047617">
    <property type="term" value="F:fatty acyl-CoA hydrolase activity"/>
    <property type="evidence" value="ECO:0007669"/>
    <property type="project" value="TreeGrafter"/>
</dbReference>
<organism evidence="5 6">
    <name type="scientific">Micromonospora phaseoli</name>
    <dbReference type="NCBI Taxonomy" id="1144548"/>
    <lineage>
        <taxon>Bacteria</taxon>
        <taxon>Bacillati</taxon>
        <taxon>Actinomycetota</taxon>
        <taxon>Actinomycetes</taxon>
        <taxon>Micromonosporales</taxon>
        <taxon>Micromonosporaceae</taxon>
        <taxon>Micromonospora</taxon>
    </lineage>
</organism>
<dbReference type="PANTHER" id="PTHR10824">
    <property type="entry name" value="ACYL-COENZYME A THIOESTERASE-RELATED"/>
    <property type="match status" value="1"/>
</dbReference>
<evidence type="ECO:0000313" key="6">
    <source>
        <dbReference type="Proteomes" id="UP000198707"/>
    </source>
</evidence>
<dbReference type="Pfam" id="PF08840">
    <property type="entry name" value="BAAT_C"/>
    <property type="match status" value="1"/>
</dbReference>
<sequence length="403" mass="41847">MLPAVVAALLVAAMLGGDRGVGGAAQLRLDVTPAAALADEPVRVRVGGLAAGERVVVSAEAEDHTGQSWHASATFVADATGTVDVSQDAPVEGSYSGVDPMGLFWSMEPLAGDASYFAPVWPHLRRDFPVWLSAAGGGREPASVTVRRDWTAGMVSFTELSPAADGVRGMLVLPPPDVPRRPGVLWFGGSEGGIGGRYDAPLLASRGHPVLCLGYFGAPDLPGSLHDIPLEYFASAAGLLARYSGGEVAVVGYSRGTEAALLLAQLHPDLVRAVVVYAPSSVVHAGYPYTGAAAWTHDSRPVPRGPIPVDRIDGPVLAITGADDQLWDAATYTAELMLALGDPSHRALVYPDAGHGVGTFPYLPSETVHQGRTGTQTHGGTRAGDAAARLDGWSRVRTFLATV</sequence>
<accession>A0A1H7CEU0</accession>
<comment type="similarity">
    <text evidence="1">Belongs to the C/M/P thioester hydrolase family.</text>
</comment>
<dbReference type="EMBL" id="FNYV01000009">
    <property type="protein sequence ID" value="SEJ87986.1"/>
    <property type="molecule type" value="Genomic_DNA"/>
</dbReference>
<gene>
    <name evidence="5" type="ORF">SAMN05443287_109115</name>
</gene>
<proteinExistence type="inferred from homology"/>
<name>A0A1H7CEU0_9ACTN</name>
<dbReference type="GO" id="GO:0006631">
    <property type="term" value="P:fatty acid metabolic process"/>
    <property type="evidence" value="ECO:0007669"/>
    <property type="project" value="TreeGrafter"/>
</dbReference>
<dbReference type="GO" id="GO:0006637">
    <property type="term" value="P:acyl-CoA metabolic process"/>
    <property type="evidence" value="ECO:0007669"/>
    <property type="project" value="InterPro"/>
</dbReference>
<dbReference type="PANTHER" id="PTHR10824:SF4">
    <property type="entry name" value="ACYL-COENZYME A THIOESTERASE 1-LIKE"/>
    <property type="match status" value="1"/>
</dbReference>
<feature type="domain" description="Acyl-CoA thioester hydrolase/bile acid-CoA amino acid N-acetyltransferase" evidence="3">
    <location>
        <begin position="39"/>
        <end position="157"/>
    </location>
</feature>
<feature type="active site" description="Charge relay system" evidence="2">
    <location>
        <position position="254"/>
    </location>
</feature>
<dbReference type="STRING" id="1144548.SAMN05443287_109115"/>
<dbReference type="Gene3D" id="3.40.50.1820">
    <property type="entry name" value="alpha/beta hydrolase"/>
    <property type="match status" value="1"/>
</dbReference>
<dbReference type="Gene3D" id="2.60.40.2240">
    <property type="entry name" value="Acyl-CoA thioester hydrolase/BAAT N-terminal domain"/>
    <property type="match status" value="1"/>
</dbReference>
<dbReference type="InterPro" id="IPR014940">
    <property type="entry name" value="BAAT_C"/>
</dbReference>
<dbReference type="SUPFAM" id="SSF53474">
    <property type="entry name" value="alpha/beta-Hydrolases"/>
    <property type="match status" value="1"/>
</dbReference>